<keyword evidence="3" id="KW-1185">Reference proteome</keyword>
<organism evidence="2 3">
    <name type="scientific">Steinernema carpocapsae</name>
    <name type="common">Entomopathogenic nematode</name>
    <dbReference type="NCBI Taxonomy" id="34508"/>
    <lineage>
        <taxon>Eukaryota</taxon>
        <taxon>Metazoa</taxon>
        <taxon>Ecdysozoa</taxon>
        <taxon>Nematoda</taxon>
        <taxon>Chromadorea</taxon>
        <taxon>Rhabditida</taxon>
        <taxon>Tylenchina</taxon>
        <taxon>Panagrolaimomorpha</taxon>
        <taxon>Strongyloidoidea</taxon>
        <taxon>Steinernematidae</taxon>
        <taxon>Steinernema</taxon>
    </lineage>
</organism>
<dbReference type="Proteomes" id="UP000298663">
    <property type="component" value="Unassembled WGS sequence"/>
</dbReference>
<comment type="caution">
    <text evidence="2">The sequence shown here is derived from an EMBL/GenBank/DDBJ whole genome shotgun (WGS) entry which is preliminary data.</text>
</comment>
<dbReference type="AlphaFoldDB" id="A0A4U8UQJ3"/>
<feature type="compositionally biased region" description="Basic and acidic residues" evidence="1">
    <location>
        <begin position="29"/>
        <end position="38"/>
    </location>
</feature>
<sequence length="91" mass="10157">MAQKKSFRSLVANDRSVSLTHNLKPTGRSPRDLPKRPVSDSGSCARGVRAWVSCGKSFFGAILYMTAVVLQDVVRGTRVTIVRYNRMFYCS</sequence>
<gene>
    <name evidence="2" type="ORF">L596_001558</name>
</gene>
<accession>A0A4U8UQJ3</accession>
<dbReference type="EMBL" id="AZBU02000001">
    <property type="protein sequence ID" value="TMS33868.1"/>
    <property type="molecule type" value="Genomic_DNA"/>
</dbReference>
<evidence type="ECO:0000256" key="1">
    <source>
        <dbReference type="SAM" id="MobiDB-lite"/>
    </source>
</evidence>
<name>A0A4U8UQJ3_STECR</name>
<proteinExistence type="predicted"/>
<reference evidence="2 3" key="1">
    <citation type="journal article" date="2015" name="Genome Biol.">
        <title>Comparative genomics of Steinernema reveals deeply conserved gene regulatory networks.</title>
        <authorList>
            <person name="Dillman A.R."/>
            <person name="Macchietto M."/>
            <person name="Porter C.F."/>
            <person name="Rogers A."/>
            <person name="Williams B."/>
            <person name="Antoshechkin I."/>
            <person name="Lee M.M."/>
            <person name="Goodwin Z."/>
            <person name="Lu X."/>
            <person name="Lewis E.E."/>
            <person name="Goodrich-Blair H."/>
            <person name="Stock S.P."/>
            <person name="Adams B.J."/>
            <person name="Sternberg P.W."/>
            <person name="Mortazavi A."/>
        </authorList>
    </citation>
    <scope>NUCLEOTIDE SEQUENCE [LARGE SCALE GENOMIC DNA]</scope>
    <source>
        <strain evidence="2 3">ALL</strain>
    </source>
</reference>
<feature type="region of interest" description="Disordered" evidence="1">
    <location>
        <begin position="18"/>
        <end position="43"/>
    </location>
</feature>
<evidence type="ECO:0000313" key="3">
    <source>
        <dbReference type="Proteomes" id="UP000298663"/>
    </source>
</evidence>
<reference evidence="2 3" key="2">
    <citation type="journal article" date="2019" name="G3 (Bethesda)">
        <title>Hybrid Assembly of the Genome of the Entomopathogenic Nematode Steinernema carpocapsae Identifies the X-Chromosome.</title>
        <authorList>
            <person name="Serra L."/>
            <person name="Macchietto M."/>
            <person name="Macias-Munoz A."/>
            <person name="McGill C.J."/>
            <person name="Rodriguez I.M."/>
            <person name="Rodriguez B."/>
            <person name="Murad R."/>
            <person name="Mortazavi A."/>
        </authorList>
    </citation>
    <scope>NUCLEOTIDE SEQUENCE [LARGE SCALE GENOMIC DNA]</scope>
    <source>
        <strain evidence="2 3">ALL</strain>
    </source>
</reference>
<evidence type="ECO:0000313" key="2">
    <source>
        <dbReference type="EMBL" id="TMS33868.1"/>
    </source>
</evidence>
<protein>
    <submittedName>
        <fullName evidence="2">Uncharacterized protein</fullName>
    </submittedName>
</protein>